<dbReference type="Proteomes" id="UP001059773">
    <property type="component" value="Chromosome"/>
</dbReference>
<feature type="domain" description="AB hydrolase-1" evidence="1">
    <location>
        <begin position="45"/>
        <end position="303"/>
    </location>
</feature>
<keyword evidence="3" id="KW-1185">Reference proteome</keyword>
<accession>A0ABY5JVJ9</accession>
<organism evidence="2 3">
    <name type="scientific">Oceanobacillus jeddahense</name>
    <dbReference type="NCBI Taxonomy" id="1462527"/>
    <lineage>
        <taxon>Bacteria</taxon>
        <taxon>Bacillati</taxon>
        <taxon>Bacillota</taxon>
        <taxon>Bacilli</taxon>
        <taxon>Bacillales</taxon>
        <taxon>Bacillaceae</taxon>
        <taxon>Oceanobacillus</taxon>
    </lineage>
</organism>
<dbReference type="Pfam" id="PF12697">
    <property type="entry name" value="Abhydrolase_6"/>
    <property type="match status" value="1"/>
</dbReference>
<dbReference type="EMBL" id="CP101914">
    <property type="protein sequence ID" value="UUI03477.1"/>
    <property type="molecule type" value="Genomic_DNA"/>
</dbReference>
<evidence type="ECO:0000313" key="3">
    <source>
        <dbReference type="Proteomes" id="UP001059773"/>
    </source>
</evidence>
<proteinExistence type="predicted"/>
<dbReference type="SUPFAM" id="SSF53474">
    <property type="entry name" value="alpha/beta-Hydrolases"/>
    <property type="match status" value="1"/>
</dbReference>
<name>A0ABY5JVJ9_9BACI</name>
<dbReference type="PANTHER" id="PTHR43798:SF33">
    <property type="entry name" value="HYDROLASE, PUTATIVE (AFU_ORTHOLOGUE AFUA_2G14860)-RELATED"/>
    <property type="match status" value="1"/>
</dbReference>
<protein>
    <submittedName>
        <fullName evidence="2">Alpha/beta hydrolase</fullName>
    </submittedName>
</protein>
<gene>
    <name evidence="2" type="ORF">NP439_01920</name>
</gene>
<reference evidence="2" key="1">
    <citation type="submission" date="2022-07" db="EMBL/GenBank/DDBJ databases">
        <title>FELIX.</title>
        <authorList>
            <person name="Wan K.H."/>
            <person name="Park S."/>
            <person name="Lawrence Q."/>
            <person name="Eichenberger J.P."/>
            <person name="Booth B.W."/>
            <person name="Piaggio A.J."/>
            <person name="Chandler J.C."/>
            <person name="Franklin A.B."/>
            <person name="Celniker S.E."/>
        </authorList>
    </citation>
    <scope>NUCLEOTIDE SEQUENCE</scope>
    <source>
        <strain evidence="2">QA-1986 374</strain>
    </source>
</reference>
<dbReference type="PANTHER" id="PTHR43798">
    <property type="entry name" value="MONOACYLGLYCEROL LIPASE"/>
    <property type="match status" value="1"/>
</dbReference>
<dbReference type="GO" id="GO:0016787">
    <property type="term" value="F:hydrolase activity"/>
    <property type="evidence" value="ECO:0007669"/>
    <property type="project" value="UniProtKB-KW"/>
</dbReference>
<evidence type="ECO:0000313" key="2">
    <source>
        <dbReference type="EMBL" id="UUI03477.1"/>
    </source>
</evidence>
<dbReference type="RefSeq" id="WP_256708547.1">
    <property type="nucleotide sequence ID" value="NZ_CP101914.1"/>
</dbReference>
<dbReference type="InterPro" id="IPR029058">
    <property type="entry name" value="AB_hydrolase_fold"/>
</dbReference>
<keyword evidence="2" id="KW-0378">Hydrolase</keyword>
<sequence>MVMKNNTNAYRSNQSLNSNPYFENLYNIDGRRLLLNKAGSGGPAVVFLPAAGMVGLDYLNIHHSISEHTTSVIYDRAGTGWSEQVKLPRSAQEVTGELRHLLNHAGIPAPYLFVGHSLGGLYAQRYAQCFPNEVAGMVLLEPVHEDYLTRTPKFKKRYLFSQSVAVLRTFLTYKRSFRGLYEHMFSKWPDAVREPLIEYHTRTFLKMNAEKKNLNTQLYRELRTGGDLPDVPLIVFTAMETDAMTSLVTSQSFLHEITEPFNHVKKTIYKNLANSVSYGEHRILENAGHASIHIDCPDEVVKAILDLLDKRVA</sequence>
<dbReference type="InterPro" id="IPR000073">
    <property type="entry name" value="AB_hydrolase_1"/>
</dbReference>
<dbReference type="Gene3D" id="3.40.50.1820">
    <property type="entry name" value="alpha/beta hydrolase"/>
    <property type="match status" value="1"/>
</dbReference>
<evidence type="ECO:0000259" key="1">
    <source>
        <dbReference type="Pfam" id="PF12697"/>
    </source>
</evidence>
<dbReference type="InterPro" id="IPR050266">
    <property type="entry name" value="AB_hydrolase_sf"/>
</dbReference>